<dbReference type="AlphaFoldDB" id="A0A920CV61"/>
<evidence type="ECO:0008006" key="3">
    <source>
        <dbReference type="Google" id="ProtNLM"/>
    </source>
</evidence>
<name>A0A920CV61_9BACL</name>
<sequence>MSDFDLRELDDFAKDMLEFAERTVPRETRRFLMREGNKLKNLTIKRAKLEVKQYTGNYIKGIKRGKVYIFAGDQSIRVYNSAPHAHLIEDGHRIIRNGKEVGFARGKKVFQQTEKEFEAQYVKDAEQFIDELLEEM</sequence>
<protein>
    <recommendedName>
        <fullName evidence="3">HK97 gp10 family phage protein</fullName>
    </recommendedName>
</protein>
<evidence type="ECO:0000313" key="1">
    <source>
        <dbReference type="EMBL" id="GIP17767.1"/>
    </source>
</evidence>
<organism evidence="1 2">
    <name type="scientific">Paenibacillus montaniterrae</name>
    <dbReference type="NCBI Taxonomy" id="429341"/>
    <lineage>
        <taxon>Bacteria</taxon>
        <taxon>Bacillati</taxon>
        <taxon>Bacillota</taxon>
        <taxon>Bacilli</taxon>
        <taxon>Bacillales</taxon>
        <taxon>Paenibacillaceae</taxon>
        <taxon>Paenibacillus</taxon>
    </lineage>
</organism>
<keyword evidence="2" id="KW-1185">Reference proteome</keyword>
<evidence type="ECO:0000313" key="2">
    <source>
        <dbReference type="Proteomes" id="UP000683139"/>
    </source>
</evidence>
<dbReference type="InterPro" id="IPR010064">
    <property type="entry name" value="HK97-gp10_tail"/>
</dbReference>
<dbReference type="RefSeq" id="WP_213517423.1">
    <property type="nucleotide sequence ID" value="NZ_BOSE01000006.1"/>
</dbReference>
<proteinExistence type="predicted"/>
<accession>A0A920CV61</accession>
<gene>
    <name evidence="1" type="ORF">J40TS1_34090</name>
</gene>
<dbReference type="EMBL" id="BOSE01000006">
    <property type="protein sequence ID" value="GIP17767.1"/>
    <property type="molecule type" value="Genomic_DNA"/>
</dbReference>
<comment type="caution">
    <text evidence="1">The sequence shown here is derived from an EMBL/GenBank/DDBJ whole genome shotgun (WGS) entry which is preliminary data.</text>
</comment>
<dbReference type="Proteomes" id="UP000683139">
    <property type="component" value="Unassembled WGS sequence"/>
</dbReference>
<dbReference type="Pfam" id="PF04883">
    <property type="entry name" value="HK97-gp10_like"/>
    <property type="match status" value="1"/>
</dbReference>
<reference evidence="1" key="1">
    <citation type="submission" date="2021-03" db="EMBL/GenBank/DDBJ databases">
        <title>Antimicrobial resistance genes in bacteria isolated from Japanese honey, and their potential for conferring macrolide and lincosamide resistance in the American foulbrood pathogen Paenibacillus larvae.</title>
        <authorList>
            <person name="Okamoto M."/>
            <person name="Kumagai M."/>
            <person name="Kanamori H."/>
            <person name="Takamatsu D."/>
        </authorList>
    </citation>
    <scope>NUCLEOTIDE SEQUENCE</scope>
    <source>
        <strain evidence="1">J40TS1</strain>
    </source>
</reference>